<evidence type="ECO:0008006" key="4">
    <source>
        <dbReference type="Google" id="ProtNLM"/>
    </source>
</evidence>
<keyword evidence="1" id="KW-0472">Membrane</keyword>
<dbReference type="OrthoDB" id="378663at2"/>
<dbReference type="PATRIC" id="fig|454.4.peg.447"/>
<organism evidence="2 3">
    <name type="scientific">Legionella israelensis</name>
    <dbReference type="NCBI Taxonomy" id="454"/>
    <lineage>
        <taxon>Bacteria</taxon>
        <taxon>Pseudomonadati</taxon>
        <taxon>Pseudomonadota</taxon>
        <taxon>Gammaproteobacteria</taxon>
        <taxon>Legionellales</taxon>
        <taxon>Legionellaceae</taxon>
        <taxon>Legionella</taxon>
    </lineage>
</organism>
<dbReference type="RefSeq" id="WP_058500815.1">
    <property type="nucleotide sequence ID" value="NZ_CAAAJA010000043.1"/>
</dbReference>
<evidence type="ECO:0000313" key="3">
    <source>
        <dbReference type="Proteomes" id="UP000054761"/>
    </source>
</evidence>
<dbReference type="Proteomes" id="UP000054761">
    <property type="component" value="Unassembled WGS sequence"/>
</dbReference>
<accession>A0A0W0WJG8</accession>
<keyword evidence="1" id="KW-1133">Transmembrane helix</keyword>
<feature type="transmembrane region" description="Helical" evidence="1">
    <location>
        <begin position="45"/>
        <end position="64"/>
    </location>
</feature>
<feature type="transmembrane region" description="Helical" evidence="1">
    <location>
        <begin position="173"/>
        <end position="192"/>
    </location>
</feature>
<feature type="transmembrane region" description="Helical" evidence="1">
    <location>
        <begin position="204"/>
        <end position="222"/>
    </location>
</feature>
<feature type="transmembrane region" description="Helical" evidence="1">
    <location>
        <begin position="95"/>
        <end position="118"/>
    </location>
</feature>
<sequence>MTINWPLIMVLFALSTPGVIIAVPRLIRFLLPDSSKSLIQRVSRLAVMQTLFMVFILSLGGAVLSRSTGLQAEILEAFLQGKASWISLQNLLTPVLLYAFIIALVFCVFFYGVLASILDEHSFQIMRKLHRTLGLDGCVLYGGVAEEIIARWGLVNVTAFFAILLTHSRSDSIMWFSVIISALLFSFSQLPAYIAAGCKKNRRFIFSFLFLYLWLGIMFGFLFWQYGLLAAILSHMLFHAFWSLYDKK</sequence>
<gene>
    <name evidence="2" type="ORF">Lisr_0426</name>
</gene>
<evidence type="ECO:0000256" key="1">
    <source>
        <dbReference type="SAM" id="Phobius"/>
    </source>
</evidence>
<dbReference type="STRING" id="454.Lisr_0426"/>
<evidence type="ECO:0000313" key="2">
    <source>
        <dbReference type="EMBL" id="KTD32489.1"/>
    </source>
</evidence>
<protein>
    <recommendedName>
        <fullName evidence="4">CPBP family intramembrane metalloprotease</fullName>
    </recommendedName>
</protein>
<name>A0A0W0WJG8_9GAMM</name>
<comment type="caution">
    <text evidence="2">The sequence shown here is derived from an EMBL/GenBank/DDBJ whole genome shotgun (WGS) entry which is preliminary data.</text>
</comment>
<feature type="transmembrane region" description="Helical" evidence="1">
    <location>
        <begin position="149"/>
        <end position="167"/>
    </location>
</feature>
<reference evidence="2 3" key="1">
    <citation type="submission" date="2015-11" db="EMBL/GenBank/DDBJ databases">
        <title>Genomic analysis of 38 Legionella species identifies large and diverse effector repertoires.</title>
        <authorList>
            <person name="Burstein D."/>
            <person name="Amaro F."/>
            <person name="Zusman T."/>
            <person name="Lifshitz Z."/>
            <person name="Cohen O."/>
            <person name="Gilbert J.A."/>
            <person name="Pupko T."/>
            <person name="Shuman H.A."/>
            <person name="Segal G."/>
        </authorList>
    </citation>
    <scope>NUCLEOTIDE SEQUENCE [LARGE SCALE GENOMIC DNA]</scope>
    <source>
        <strain evidence="2 3">Bercovier 4</strain>
    </source>
</reference>
<proteinExistence type="predicted"/>
<dbReference type="AlphaFoldDB" id="A0A0W0WJG8"/>
<feature type="transmembrane region" description="Helical" evidence="1">
    <location>
        <begin position="6"/>
        <end position="24"/>
    </location>
</feature>
<keyword evidence="3" id="KW-1185">Reference proteome</keyword>
<keyword evidence="1" id="KW-0812">Transmembrane</keyword>
<dbReference type="EMBL" id="LNYH01000013">
    <property type="protein sequence ID" value="KTD32489.1"/>
    <property type="molecule type" value="Genomic_DNA"/>
</dbReference>